<gene>
    <name evidence="13" type="primary">LOC115465133</name>
</gene>
<feature type="region of interest" description="Disordered" evidence="10">
    <location>
        <begin position="219"/>
        <end position="271"/>
    </location>
</feature>
<dbReference type="OrthoDB" id="9999955at2759"/>
<keyword evidence="3" id="KW-0153">Cholesterol metabolism</keyword>
<dbReference type="PROSITE" id="PS01179">
    <property type="entry name" value="PID"/>
    <property type="match status" value="1"/>
</dbReference>
<dbReference type="GeneID" id="115465133"/>
<keyword evidence="7" id="KW-0753">Steroid metabolism</keyword>
<evidence type="ECO:0000256" key="9">
    <source>
        <dbReference type="ARBA" id="ARBA00063340"/>
    </source>
</evidence>
<feature type="compositionally biased region" description="Polar residues" evidence="10">
    <location>
        <begin position="219"/>
        <end position="230"/>
    </location>
</feature>
<proteinExistence type="predicted"/>
<dbReference type="PANTHER" id="PTHR11232">
    <property type="entry name" value="PHOSPHOTYROSINE INTERACTION DOMAIN-CONTAINING FAMILY MEMBER"/>
    <property type="match status" value="1"/>
</dbReference>
<protein>
    <submittedName>
        <fullName evidence="13">Low density lipoprotein receptor adapter protein 1-B-like isoform X1</fullName>
    </submittedName>
</protein>
<dbReference type="InterPro" id="IPR011993">
    <property type="entry name" value="PH-like_dom_sf"/>
</dbReference>
<dbReference type="InParanoid" id="A0A6P7XM22"/>
<evidence type="ECO:0000256" key="5">
    <source>
        <dbReference type="ARBA" id="ARBA00023098"/>
    </source>
</evidence>
<evidence type="ECO:0000256" key="6">
    <source>
        <dbReference type="ARBA" id="ARBA00023166"/>
    </source>
</evidence>
<reference evidence="13" key="1">
    <citation type="submission" date="2025-08" db="UniProtKB">
        <authorList>
            <consortium name="RefSeq"/>
        </authorList>
    </citation>
    <scope>IDENTIFICATION</scope>
</reference>
<evidence type="ECO:0000313" key="13">
    <source>
        <dbReference type="RefSeq" id="XP_030051394.1"/>
    </source>
</evidence>
<dbReference type="SUPFAM" id="SSF50729">
    <property type="entry name" value="PH domain-like"/>
    <property type="match status" value="1"/>
</dbReference>
<evidence type="ECO:0000256" key="7">
    <source>
        <dbReference type="ARBA" id="ARBA00023221"/>
    </source>
</evidence>
<feature type="region of interest" description="Disordered" evidence="10">
    <location>
        <begin position="1"/>
        <end position="24"/>
    </location>
</feature>
<feature type="compositionally biased region" description="Acidic residues" evidence="10">
    <location>
        <begin position="238"/>
        <end position="249"/>
    </location>
</feature>
<dbReference type="InterPro" id="IPR051133">
    <property type="entry name" value="Adapter_Engulfment-Domain"/>
</dbReference>
<organism evidence="12 13">
    <name type="scientific">Microcaecilia unicolor</name>
    <dbReference type="NCBI Taxonomy" id="1415580"/>
    <lineage>
        <taxon>Eukaryota</taxon>
        <taxon>Metazoa</taxon>
        <taxon>Chordata</taxon>
        <taxon>Craniata</taxon>
        <taxon>Vertebrata</taxon>
        <taxon>Euteleostomi</taxon>
        <taxon>Amphibia</taxon>
        <taxon>Gymnophiona</taxon>
        <taxon>Siphonopidae</taxon>
        <taxon>Microcaecilia</taxon>
    </lineage>
</organism>
<dbReference type="InterPro" id="IPR006020">
    <property type="entry name" value="PTB/PI_dom"/>
</dbReference>
<evidence type="ECO:0000256" key="10">
    <source>
        <dbReference type="SAM" id="MobiDB-lite"/>
    </source>
</evidence>
<keyword evidence="5" id="KW-0443">Lipid metabolism</keyword>
<evidence type="ECO:0000256" key="1">
    <source>
        <dbReference type="ARBA" id="ARBA00004496"/>
    </source>
</evidence>
<dbReference type="KEGG" id="muo:115465133"/>
<dbReference type="AlphaFoldDB" id="A0A6P7XM22"/>
<comment type="subunit">
    <text evidence="9">Interacts (via PID domain) with ldlr (via NPXY motif). Binds to soluble clathrin trimers and to the adapter protein complex 2 (AP-2, beta 2 subunit). Binds to phosphoinositides, which regulate clathrin bud assembly at the cell surface. Interacts with the VLDL receptor (vldlr). Interacts with the vitellogenin receptor.</text>
</comment>
<evidence type="ECO:0000256" key="3">
    <source>
        <dbReference type="ARBA" id="ARBA00022548"/>
    </source>
</evidence>
<keyword evidence="12" id="KW-1185">Reference proteome</keyword>
<feature type="domain" description="PID" evidence="11">
    <location>
        <begin position="33"/>
        <end position="158"/>
    </location>
</feature>
<accession>A0A6P7XM22</accession>
<dbReference type="SMART" id="SM00462">
    <property type="entry name" value="PTB"/>
    <property type="match status" value="1"/>
</dbReference>
<dbReference type="RefSeq" id="XP_030051394.1">
    <property type="nucleotide sequence ID" value="XM_030195534.1"/>
</dbReference>
<dbReference type="Gene3D" id="2.30.29.30">
    <property type="entry name" value="Pleckstrin-homology domain (PH domain)/Phosphotyrosine-binding domain (PTB)"/>
    <property type="match status" value="1"/>
</dbReference>
<comment type="function">
    <text evidence="8">Adapter protein (clathrin-associated sorting protein (CLASP)) required for efficient endocytosis of the LDL receptor (LDLR). Also involved in the vitellogenin receptor mediated endocytosis of nutrients during oogenesis.</text>
</comment>
<keyword evidence="2" id="KW-0963">Cytoplasm</keyword>
<evidence type="ECO:0000313" key="12">
    <source>
        <dbReference type="Proteomes" id="UP000515156"/>
    </source>
</evidence>
<dbReference type="CDD" id="cd13159">
    <property type="entry name" value="PTB_LDLRAP-mammal-like"/>
    <property type="match status" value="1"/>
</dbReference>
<keyword evidence="4" id="KW-0254">Endocytosis</keyword>
<dbReference type="PANTHER" id="PTHR11232:SF81">
    <property type="entry name" value="PID DOMAIN-CONTAINING PROTEIN"/>
    <property type="match status" value="1"/>
</dbReference>
<name>A0A6P7XM22_9AMPH</name>
<evidence type="ECO:0000256" key="8">
    <source>
        <dbReference type="ARBA" id="ARBA00055279"/>
    </source>
</evidence>
<dbReference type="Proteomes" id="UP000515156">
    <property type="component" value="Chromosome 3"/>
</dbReference>
<dbReference type="GO" id="GO:0006897">
    <property type="term" value="P:endocytosis"/>
    <property type="evidence" value="ECO:0007669"/>
    <property type="project" value="UniProtKB-KW"/>
</dbReference>
<evidence type="ECO:0000259" key="11">
    <source>
        <dbReference type="PROSITE" id="PS01179"/>
    </source>
</evidence>
<dbReference type="GO" id="GO:0005737">
    <property type="term" value="C:cytoplasm"/>
    <property type="evidence" value="ECO:0007669"/>
    <property type="project" value="UniProtKB-SubCell"/>
</dbReference>
<dbReference type="Pfam" id="PF00640">
    <property type="entry name" value="PID"/>
    <property type="match status" value="1"/>
</dbReference>
<dbReference type="FunFam" id="2.30.29.30:FF:000137">
    <property type="entry name" value="Low density lipoprotein receptor adapter protein 1"/>
    <property type="match status" value="1"/>
</dbReference>
<keyword evidence="6" id="KW-1207">Sterol metabolism</keyword>
<dbReference type="GO" id="GO:0008203">
    <property type="term" value="P:cholesterol metabolic process"/>
    <property type="evidence" value="ECO:0007669"/>
    <property type="project" value="UniProtKB-KW"/>
</dbReference>
<evidence type="ECO:0000256" key="4">
    <source>
        <dbReference type="ARBA" id="ARBA00022583"/>
    </source>
</evidence>
<sequence>MRSPSLARHSFGSSRHQKLPENWTDTKETLQEGMAFQLKYLGMTLVEKPKGEDMAAAAVRRIITMARAEAKKFQKVTLTVSPRGILLQDSETNKMIENVSIYRISYCTTDKVQNKVFAYVAQNQSNETLECHAFLSPKKKIAQAVALTVAQAFRIALDLWEAAREGKESTCPSSCCVSQPQSCCGASPCVSESGSRHRNALLVSDRPSINPLCSTDSEQLTELQDSTSGSPFRAHSGEEEEDEEEDLEEAFSRLAKSRTGNSEPCFRSSRS</sequence>
<evidence type="ECO:0000256" key="2">
    <source>
        <dbReference type="ARBA" id="ARBA00022490"/>
    </source>
</evidence>
<comment type="subcellular location">
    <subcellularLocation>
        <location evidence="1">Cytoplasm</location>
    </subcellularLocation>
</comment>